<dbReference type="SUPFAM" id="SSF144020">
    <property type="entry name" value="FdhE-like"/>
    <property type="match status" value="1"/>
</dbReference>
<sequence length="46" mass="5265">MRSLDRLLRRLTTDSTTTFVCGVCTAEYERRRPNCPACGSTDIREI</sequence>
<dbReference type="InterPro" id="IPR024064">
    <property type="entry name" value="FdhE-like_sf"/>
</dbReference>
<proteinExistence type="predicted"/>
<name>A0A6B0SEH1_9EURY</name>
<dbReference type="EMBL" id="WUUU01000029">
    <property type="protein sequence ID" value="MXR20144.1"/>
    <property type="molecule type" value="Genomic_DNA"/>
</dbReference>
<dbReference type="AlphaFoldDB" id="A0A6B0SEH1"/>
<keyword evidence="2" id="KW-1185">Reference proteome</keyword>
<dbReference type="Proteomes" id="UP000471521">
    <property type="component" value="Unassembled WGS sequence"/>
</dbReference>
<protein>
    <recommendedName>
        <fullName evidence="3">Rubrerythrin-like domain-containing protein</fullName>
    </recommendedName>
</protein>
<dbReference type="RefSeq" id="WP_159525701.1">
    <property type="nucleotide sequence ID" value="NZ_WUUU01000029.1"/>
</dbReference>
<reference evidence="1 2" key="1">
    <citation type="submission" date="2019-12" db="EMBL/GenBank/DDBJ databases">
        <title>Isolation and characterization of three novel carbon monoxide-oxidizing members of Halobacteria from salione crusts and soils.</title>
        <authorList>
            <person name="Myers M.R."/>
            <person name="King G.M."/>
        </authorList>
    </citation>
    <scope>NUCLEOTIDE SEQUENCE [LARGE SCALE GENOMIC DNA]</scope>
    <source>
        <strain evidence="1 2">PCN9</strain>
    </source>
</reference>
<evidence type="ECO:0000313" key="2">
    <source>
        <dbReference type="Proteomes" id="UP000471521"/>
    </source>
</evidence>
<organism evidence="1 2">
    <name type="scientific">Halobacterium bonnevillei</name>
    <dbReference type="NCBI Taxonomy" id="2692200"/>
    <lineage>
        <taxon>Archaea</taxon>
        <taxon>Methanobacteriati</taxon>
        <taxon>Methanobacteriota</taxon>
        <taxon>Stenosarchaea group</taxon>
        <taxon>Halobacteria</taxon>
        <taxon>Halobacteriales</taxon>
        <taxon>Halobacteriaceae</taxon>
        <taxon>Halobacterium</taxon>
    </lineage>
</organism>
<accession>A0A6B0SEH1</accession>
<gene>
    <name evidence="1" type="ORF">GRX66_05840</name>
</gene>
<evidence type="ECO:0008006" key="3">
    <source>
        <dbReference type="Google" id="ProtNLM"/>
    </source>
</evidence>
<evidence type="ECO:0000313" key="1">
    <source>
        <dbReference type="EMBL" id="MXR20144.1"/>
    </source>
</evidence>
<comment type="caution">
    <text evidence="1">The sequence shown here is derived from an EMBL/GenBank/DDBJ whole genome shotgun (WGS) entry which is preliminary data.</text>
</comment>